<accession>A0ACD3ZJX6</accession>
<sequence length="697" mass="77459">MMPRLLQRPPLGCRCGLVIFPQRPWAPRPALTQTFWTSAPRREQPRATATKETKPIKPSAVFPAKKQATSKNDPLAAVDKSATEQRKADWAIMKEMSRYLWPKDDLSTKVRVGLAVSLLIGAKVMNVQVPFYFKSIVDSMNIDIAAVGGTATTVAGAMILAYGATRIGATVFQEVRNAVFASVAQKAIRRVAGNVFEHLLRLDLTFHLSKQTGGLTRALDRGTKGISFILTSMVFHILPTALEISMVCGILTYNYGAKFAALTVLTMVSYSAFTIWTTAWRTKFRRQANAADNRASTVAVDSLINYEAVKYFNNEKFEVARYDKALQQYERNSIKVATSLAFLNSGQNLIFSSALTGMMYLAAEGVASGGLTVGDLVMVNQLVFQLSVPLNFLGSVYRELRQSLLDMETLFNLQKVNANIKEKPDAKPLVLSKGGEIKFENVNFAYHPDRPILRNLSLTIPAGKKVAIVGPSGCGKSTLLRLLFRSYDVQEGRILIDDQDIRDVNLESLRRSIGVVPQDTPLFNDTVEHNIRYGSINASHDEVIAVAKRAHVHNTILQFPDGYQTKVGERGLMISGGEKQRLAVSRLLLKDPPLLFFDEATSALDTHTEQALMLNINSILREKGRTSVFVAHRLRTIFDSDIIIVLKEGQVAEMGTHRELIDRAGVYAELWSAQETRFHDDGTSKEEKQEEEEARSR</sequence>
<dbReference type="Proteomes" id="UP000830768">
    <property type="component" value="Chromosome 10"/>
</dbReference>
<dbReference type="EMBL" id="CP090038">
    <property type="protein sequence ID" value="UPL01417.1"/>
    <property type="molecule type" value="Genomic_DNA"/>
</dbReference>
<name>A0ACD3ZJX6_FUSSC</name>
<keyword evidence="2" id="KW-1185">Reference proteome</keyword>
<proteinExistence type="predicted"/>
<evidence type="ECO:0000313" key="1">
    <source>
        <dbReference type="EMBL" id="UPL01417.1"/>
    </source>
</evidence>
<reference evidence="1" key="1">
    <citation type="submission" date="2021-11" db="EMBL/GenBank/DDBJ databases">
        <title>Fusarium solani-melongenae Genome sequencing and assembly.</title>
        <authorList>
            <person name="Xie S."/>
            <person name="Huang L."/>
            <person name="Zhang X."/>
        </authorList>
    </citation>
    <scope>NUCLEOTIDE SEQUENCE</scope>
    <source>
        <strain evidence="1">CRI 24-3</strain>
    </source>
</reference>
<evidence type="ECO:0000313" key="2">
    <source>
        <dbReference type="Proteomes" id="UP000830768"/>
    </source>
</evidence>
<gene>
    <name evidence="1" type="ORF">LCI18_012351</name>
</gene>
<protein>
    <submittedName>
        <fullName evidence="1">Uncharacterized protein</fullName>
    </submittedName>
</protein>
<organism evidence="1 2">
    <name type="scientific">Fusarium solani subsp. cucurbitae</name>
    <name type="common">Neocosmosporum cucurbitae</name>
    <dbReference type="NCBI Taxonomy" id="2747967"/>
    <lineage>
        <taxon>Eukaryota</taxon>
        <taxon>Fungi</taxon>
        <taxon>Dikarya</taxon>
        <taxon>Ascomycota</taxon>
        <taxon>Pezizomycotina</taxon>
        <taxon>Sordariomycetes</taxon>
        <taxon>Hypocreomycetidae</taxon>
        <taxon>Hypocreales</taxon>
        <taxon>Nectriaceae</taxon>
        <taxon>Fusarium</taxon>
        <taxon>Fusarium solani species complex</taxon>
    </lineage>
</organism>